<feature type="region of interest" description="Disordered" evidence="1">
    <location>
        <begin position="129"/>
        <end position="159"/>
    </location>
</feature>
<evidence type="ECO:0000256" key="1">
    <source>
        <dbReference type="SAM" id="MobiDB-lite"/>
    </source>
</evidence>
<name>A0A171KP03_9BURK</name>
<sequence length="159" mass="17549">MHDNDAFRFTEEERELLAKTADALTAYSGKPVFAETGIAENGMEWVAFGIPLAPEEEADEETMHIQMGGEQAQWLGSRGGVEDDPHALYDCVFLWAIQISDEEGARFVKLDQEGDVADVSDDLAELLPFGFTEAELPDDDEEDDDDEDDDALPPGVTLH</sequence>
<evidence type="ECO:0000313" key="5">
    <source>
        <dbReference type="Proteomes" id="UP000292039"/>
    </source>
</evidence>
<dbReference type="Proteomes" id="UP000078084">
    <property type="component" value="Unassembled WGS sequence"/>
</dbReference>
<dbReference type="EMBL" id="LBNE01000013">
    <property type="protein sequence ID" value="KKO70620.1"/>
    <property type="molecule type" value="Genomic_DNA"/>
</dbReference>
<evidence type="ECO:0000313" key="3">
    <source>
        <dbReference type="EMBL" id="RZS65310.1"/>
    </source>
</evidence>
<proteinExistence type="predicted"/>
<protein>
    <submittedName>
        <fullName evidence="2">Uncharacterized protein</fullName>
    </submittedName>
</protein>
<evidence type="ECO:0000313" key="4">
    <source>
        <dbReference type="Proteomes" id="UP000078084"/>
    </source>
</evidence>
<keyword evidence="4" id="KW-1185">Reference proteome</keyword>
<dbReference type="Proteomes" id="UP000292039">
    <property type="component" value="Unassembled WGS sequence"/>
</dbReference>
<accession>A0A171KP03</accession>
<dbReference type="EMBL" id="SGWZ01000006">
    <property type="protein sequence ID" value="RZS65310.1"/>
    <property type="molecule type" value="Genomic_DNA"/>
</dbReference>
<reference evidence="2 4" key="1">
    <citation type="submission" date="2015-04" db="EMBL/GenBank/DDBJ databases">
        <title>Genome sequence of Kerstersia gyiorum CG1.</title>
        <authorList>
            <person name="Greninger A.L."/>
            <person name="Kozyreva V."/>
            <person name="Chaturvedi V."/>
        </authorList>
    </citation>
    <scope>NUCLEOTIDE SEQUENCE [LARGE SCALE GENOMIC DNA]</scope>
    <source>
        <strain evidence="2 4">CG1</strain>
    </source>
</reference>
<organism evidence="2 4">
    <name type="scientific">Kerstersia gyiorum</name>
    <dbReference type="NCBI Taxonomy" id="206506"/>
    <lineage>
        <taxon>Bacteria</taxon>
        <taxon>Pseudomonadati</taxon>
        <taxon>Pseudomonadota</taxon>
        <taxon>Betaproteobacteria</taxon>
        <taxon>Burkholderiales</taxon>
        <taxon>Alcaligenaceae</taxon>
        <taxon>Kerstersia</taxon>
    </lineage>
</organism>
<reference evidence="3 5" key="2">
    <citation type="submission" date="2019-02" db="EMBL/GenBank/DDBJ databases">
        <title>Genomic Encyclopedia of Type Strains, Phase IV (KMG-IV): sequencing the most valuable type-strain genomes for metagenomic binning, comparative biology and taxonomic classification.</title>
        <authorList>
            <person name="Goeker M."/>
        </authorList>
    </citation>
    <scope>NUCLEOTIDE SEQUENCE [LARGE SCALE GENOMIC DNA]</scope>
    <source>
        <strain evidence="3 5">DSM 16618</strain>
    </source>
</reference>
<dbReference type="AlphaFoldDB" id="A0A171KP03"/>
<evidence type="ECO:0000313" key="2">
    <source>
        <dbReference type="EMBL" id="KKO70620.1"/>
    </source>
</evidence>
<comment type="caution">
    <text evidence="2">The sequence shown here is derived from an EMBL/GenBank/DDBJ whole genome shotgun (WGS) entry which is preliminary data.</text>
</comment>
<gene>
    <name evidence="2" type="ORF">AAV32_15230</name>
    <name evidence="3" type="ORF">EV679_3099</name>
</gene>
<feature type="compositionally biased region" description="Acidic residues" evidence="1">
    <location>
        <begin position="135"/>
        <end position="151"/>
    </location>
</feature>
<dbReference type="OrthoDB" id="8684364at2"/>